<dbReference type="SMART" id="SM00363">
    <property type="entry name" value="S4"/>
    <property type="match status" value="1"/>
</dbReference>
<evidence type="ECO:0000256" key="8">
    <source>
        <dbReference type="RuleBase" id="RU003887"/>
    </source>
</evidence>
<dbReference type="RefSeq" id="WP_114187568.1">
    <property type="nucleotide sequence ID" value="NZ_BJYU01000041.1"/>
</dbReference>
<dbReference type="PANTHER" id="PTHR47683:SF4">
    <property type="entry name" value="PSEUDOURIDINE SYNTHASE"/>
    <property type="match status" value="1"/>
</dbReference>
<reference evidence="10 11" key="1">
    <citation type="submission" date="2019-07" db="EMBL/GenBank/DDBJ databases">
        <title>Whole genome shotgun sequence of Microvirga aerophila NBRC 106136.</title>
        <authorList>
            <person name="Hosoyama A."/>
            <person name="Uohara A."/>
            <person name="Ohji S."/>
            <person name="Ichikawa N."/>
        </authorList>
    </citation>
    <scope>NUCLEOTIDE SEQUENCE [LARGE SCALE GENOMIC DNA]</scope>
    <source>
        <strain evidence="10 11">NBRC 106136</strain>
    </source>
</reference>
<dbReference type="CDD" id="cd02553">
    <property type="entry name" value="PseudoU_synth_RsuA"/>
    <property type="match status" value="1"/>
</dbReference>
<evidence type="ECO:0000256" key="4">
    <source>
        <dbReference type="ARBA" id="ARBA00023235"/>
    </source>
</evidence>
<dbReference type="InterPro" id="IPR006145">
    <property type="entry name" value="PsdUridine_synth_RsuA/RluA"/>
</dbReference>
<gene>
    <name evidence="10" type="ORF">MAE02_30980</name>
</gene>
<dbReference type="AlphaFoldDB" id="A0A512BTY9"/>
<dbReference type="GO" id="GO:0003723">
    <property type="term" value="F:RNA binding"/>
    <property type="evidence" value="ECO:0007669"/>
    <property type="project" value="UniProtKB-KW"/>
</dbReference>
<comment type="catalytic activity">
    <reaction evidence="1">
        <text>a uridine in RNA = a pseudouridine in RNA</text>
        <dbReference type="Rhea" id="RHEA:48348"/>
        <dbReference type="Rhea" id="RHEA-COMP:12068"/>
        <dbReference type="Rhea" id="RHEA-COMP:12069"/>
        <dbReference type="ChEBI" id="CHEBI:65314"/>
        <dbReference type="ChEBI" id="CHEBI:65315"/>
    </reaction>
</comment>
<keyword evidence="4 8" id="KW-0413">Isomerase</keyword>
<keyword evidence="3 7" id="KW-0694">RNA-binding</keyword>
<dbReference type="Gene3D" id="3.30.70.1560">
    <property type="entry name" value="Alpha-L RNA-binding motif"/>
    <property type="match status" value="1"/>
</dbReference>
<dbReference type="SUPFAM" id="SSF55174">
    <property type="entry name" value="Alpha-L RNA-binding motif"/>
    <property type="match status" value="1"/>
</dbReference>
<dbReference type="NCBIfam" id="TIGR00093">
    <property type="entry name" value="pseudouridine synthase"/>
    <property type="match status" value="1"/>
</dbReference>
<dbReference type="PROSITE" id="PS50889">
    <property type="entry name" value="S4"/>
    <property type="match status" value="1"/>
</dbReference>
<proteinExistence type="inferred from homology"/>
<evidence type="ECO:0000259" key="9">
    <source>
        <dbReference type="SMART" id="SM00363"/>
    </source>
</evidence>
<evidence type="ECO:0000256" key="7">
    <source>
        <dbReference type="PROSITE-ProRule" id="PRU00182"/>
    </source>
</evidence>
<dbReference type="Proteomes" id="UP000321085">
    <property type="component" value="Unassembled WGS sequence"/>
</dbReference>
<comment type="catalytic activity">
    <reaction evidence="5">
        <text>uridine(516) in 16S rRNA = pseudouridine(516) in 16S rRNA</text>
        <dbReference type="Rhea" id="RHEA:38867"/>
        <dbReference type="Rhea" id="RHEA-COMP:10089"/>
        <dbReference type="Rhea" id="RHEA-COMP:10090"/>
        <dbReference type="ChEBI" id="CHEBI:65314"/>
        <dbReference type="ChEBI" id="CHEBI:65315"/>
        <dbReference type="EC" id="5.4.99.19"/>
    </reaction>
</comment>
<dbReference type="EMBL" id="BJYU01000041">
    <property type="protein sequence ID" value="GEO15402.1"/>
    <property type="molecule type" value="Genomic_DNA"/>
</dbReference>
<dbReference type="OrthoDB" id="9807213at2"/>
<comment type="caution">
    <text evidence="10">The sequence shown here is derived from an EMBL/GenBank/DDBJ whole genome shotgun (WGS) entry which is preliminary data.</text>
</comment>
<dbReference type="InterPro" id="IPR050343">
    <property type="entry name" value="RsuA_PseudoU_synthase"/>
</dbReference>
<sequence>MSKSTPTLRLDRLLANMGYGSRREVQQLARAGIVTLDGAVIEDADQRIAVTRDLSDRMQIKGKPLDPPPGLTLMLHKPRGVTCSHKEAGPLVYGLLPDRWRNRDPAISTIGRLDKDTSGLLLLTDDGSLLHRIISPRAHVPKRYHVTLDRPLRGDEVDIFAAGTLLLDGEDKPLLPVQMEVLSSTSAYVILTEGRYHQVRRMFAAVGNHVTDLHRDQIGRLTLPEDLGPGQYRVLEESDLSLVLPPNKKDSSEGS</sequence>
<dbReference type="PROSITE" id="PS01149">
    <property type="entry name" value="PSI_RSU"/>
    <property type="match status" value="1"/>
</dbReference>
<dbReference type="Gene3D" id="3.10.290.10">
    <property type="entry name" value="RNA-binding S4 domain"/>
    <property type="match status" value="1"/>
</dbReference>
<name>A0A512BTY9_9HYPH</name>
<evidence type="ECO:0000313" key="10">
    <source>
        <dbReference type="EMBL" id="GEO15402.1"/>
    </source>
</evidence>
<evidence type="ECO:0000256" key="5">
    <source>
        <dbReference type="ARBA" id="ARBA00036749"/>
    </source>
</evidence>
<dbReference type="InterPro" id="IPR000748">
    <property type="entry name" value="PsdUridine_synth_RsuA/RluB/E/F"/>
</dbReference>
<evidence type="ECO:0000256" key="1">
    <source>
        <dbReference type="ARBA" id="ARBA00000073"/>
    </source>
</evidence>
<dbReference type="SUPFAM" id="SSF55120">
    <property type="entry name" value="Pseudouridine synthase"/>
    <property type="match status" value="1"/>
</dbReference>
<dbReference type="Pfam" id="PF01479">
    <property type="entry name" value="S4"/>
    <property type="match status" value="1"/>
</dbReference>
<feature type="domain" description="RNA-binding S4" evidence="9">
    <location>
        <begin position="8"/>
        <end position="73"/>
    </location>
</feature>
<organism evidence="10 11">
    <name type="scientific">Microvirga aerophila</name>
    <dbReference type="NCBI Taxonomy" id="670291"/>
    <lineage>
        <taxon>Bacteria</taxon>
        <taxon>Pseudomonadati</taxon>
        <taxon>Pseudomonadota</taxon>
        <taxon>Alphaproteobacteria</taxon>
        <taxon>Hyphomicrobiales</taxon>
        <taxon>Methylobacteriaceae</taxon>
        <taxon>Microvirga</taxon>
    </lineage>
</organism>
<evidence type="ECO:0000256" key="6">
    <source>
        <dbReference type="ARBA" id="ARBA00037590"/>
    </source>
</evidence>
<protein>
    <recommendedName>
        <fullName evidence="8">Pseudouridine synthase</fullName>
        <ecNumber evidence="8">5.4.99.-</ecNumber>
    </recommendedName>
</protein>
<dbReference type="PANTHER" id="PTHR47683">
    <property type="entry name" value="PSEUDOURIDINE SYNTHASE FAMILY PROTEIN-RELATED"/>
    <property type="match status" value="1"/>
</dbReference>
<comment type="function">
    <text evidence="6">Responsible for synthesis of pseudouridine from uracil-516 in 16S ribosomal RNA.</text>
</comment>
<evidence type="ECO:0000313" key="11">
    <source>
        <dbReference type="Proteomes" id="UP000321085"/>
    </source>
</evidence>
<dbReference type="InterPro" id="IPR020103">
    <property type="entry name" value="PsdUridine_synth_cat_dom_sf"/>
</dbReference>
<dbReference type="InterPro" id="IPR036986">
    <property type="entry name" value="S4_RNA-bd_sf"/>
</dbReference>
<dbReference type="InterPro" id="IPR002942">
    <property type="entry name" value="S4_RNA-bd"/>
</dbReference>
<dbReference type="GO" id="GO:0000455">
    <property type="term" value="P:enzyme-directed rRNA pseudouridine synthesis"/>
    <property type="evidence" value="ECO:0007669"/>
    <property type="project" value="UniProtKB-ARBA"/>
</dbReference>
<comment type="similarity">
    <text evidence="2 8">Belongs to the pseudouridine synthase RsuA family.</text>
</comment>
<evidence type="ECO:0000256" key="2">
    <source>
        <dbReference type="ARBA" id="ARBA00008348"/>
    </source>
</evidence>
<dbReference type="GO" id="GO:0160136">
    <property type="term" value="F:16S rRNA pseudouridine(516) synthase activity"/>
    <property type="evidence" value="ECO:0007669"/>
    <property type="project" value="UniProtKB-EC"/>
</dbReference>
<keyword evidence="11" id="KW-1185">Reference proteome</keyword>
<accession>A0A512BTY9</accession>
<dbReference type="EC" id="5.4.99.-" evidence="8"/>
<dbReference type="InterPro" id="IPR042092">
    <property type="entry name" value="PsdUridine_s_RsuA/RluB/E/F_cat"/>
</dbReference>
<dbReference type="InterPro" id="IPR020094">
    <property type="entry name" value="TruA/RsuA/RluB/E/F_N"/>
</dbReference>
<dbReference type="Gene3D" id="3.30.70.580">
    <property type="entry name" value="Pseudouridine synthase I, catalytic domain, N-terminal subdomain"/>
    <property type="match status" value="1"/>
</dbReference>
<dbReference type="InterPro" id="IPR018496">
    <property type="entry name" value="PsdUridine_synth_RsuA/RluB_CS"/>
</dbReference>
<evidence type="ECO:0000256" key="3">
    <source>
        <dbReference type="ARBA" id="ARBA00022884"/>
    </source>
</evidence>
<dbReference type="Pfam" id="PF00849">
    <property type="entry name" value="PseudoU_synth_2"/>
    <property type="match status" value="1"/>
</dbReference>